<dbReference type="InterPro" id="IPR001304">
    <property type="entry name" value="C-type_lectin-like"/>
</dbReference>
<evidence type="ECO:0000313" key="5">
    <source>
        <dbReference type="Proteomes" id="UP000735302"/>
    </source>
</evidence>
<dbReference type="Gene3D" id="3.10.100.10">
    <property type="entry name" value="Mannose-Binding Protein A, subunit A"/>
    <property type="match status" value="2"/>
</dbReference>
<accession>A0AAV4BYD0</accession>
<dbReference type="PROSITE" id="PS50041">
    <property type="entry name" value="C_TYPE_LECTIN_2"/>
    <property type="match status" value="2"/>
</dbReference>
<evidence type="ECO:0000259" key="3">
    <source>
        <dbReference type="PROSITE" id="PS50041"/>
    </source>
</evidence>
<protein>
    <submittedName>
        <fullName evidence="4">Mannose-binding protein c</fullName>
    </submittedName>
</protein>
<dbReference type="AlphaFoldDB" id="A0AAV4BYD0"/>
<dbReference type="SMART" id="SM00034">
    <property type="entry name" value="CLECT"/>
    <property type="match status" value="1"/>
</dbReference>
<dbReference type="EMBL" id="BLXT01005539">
    <property type="protein sequence ID" value="GFO23814.1"/>
    <property type="molecule type" value="Genomic_DNA"/>
</dbReference>
<gene>
    <name evidence="4" type="ORF">PoB_005031900</name>
</gene>
<proteinExistence type="predicted"/>
<feature type="domain" description="C-type lectin" evidence="3">
    <location>
        <begin position="87"/>
        <end position="155"/>
    </location>
</feature>
<dbReference type="CDD" id="cd00037">
    <property type="entry name" value="CLECT"/>
    <property type="match status" value="1"/>
</dbReference>
<dbReference type="InterPro" id="IPR050111">
    <property type="entry name" value="C-type_lectin/snaclec_domain"/>
</dbReference>
<dbReference type="InterPro" id="IPR016186">
    <property type="entry name" value="C-type_lectin-like/link_sf"/>
</dbReference>
<organism evidence="4 5">
    <name type="scientific">Plakobranchus ocellatus</name>
    <dbReference type="NCBI Taxonomy" id="259542"/>
    <lineage>
        <taxon>Eukaryota</taxon>
        <taxon>Metazoa</taxon>
        <taxon>Spiralia</taxon>
        <taxon>Lophotrochozoa</taxon>
        <taxon>Mollusca</taxon>
        <taxon>Gastropoda</taxon>
        <taxon>Heterobranchia</taxon>
        <taxon>Euthyneura</taxon>
        <taxon>Panpulmonata</taxon>
        <taxon>Sacoglossa</taxon>
        <taxon>Placobranchoidea</taxon>
        <taxon>Plakobranchidae</taxon>
        <taxon>Plakobranchus</taxon>
    </lineage>
</organism>
<sequence length="313" mass="36774">MKKTFTHLDLATDKTRRDRRREKITICLRRRRRTRTRRSRRRRRRRRRRRWRQRRRNRVRRQTGWRRRRCRSRVDGGGGGGDEAAGVWFGLLLKQTGLRFEWENINWRIPISYTDWGDSNLNVDMNLPDDTERSKKIQCASLSKQYDWAWESKPCGESTDMKYVCKRCAPEQVCTSRTCFRLLCERSLHFSADGVCNDLGGSLATIRSQEESNAVKNFLEQVSFSHDGWGKGGADVWLAGSDEYSEGNWYWDTNRQKETISADDFTDWNTNEPNNAGNGENCMTMSVGDWKWNDINCRSIKFVLCEIPGTSIS</sequence>
<evidence type="ECO:0000256" key="1">
    <source>
        <dbReference type="ARBA" id="ARBA00023157"/>
    </source>
</evidence>
<dbReference type="PROSITE" id="PS00615">
    <property type="entry name" value="C_TYPE_LECTIN_1"/>
    <property type="match status" value="1"/>
</dbReference>
<dbReference type="PANTHER" id="PTHR22803">
    <property type="entry name" value="MANNOSE, PHOSPHOLIPASE, LECTIN RECEPTOR RELATED"/>
    <property type="match status" value="1"/>
</dbReference>
<keyword evidence="5" id="KW-1185">Reference proteome</keyword>
<dbReference type="InterPro" id="IPR016187">
    <property type="entry name" value="CTDL_fold"/>
</dbReference>
<feature type="region of interest" description="Disordered" evidence="2">
    <location>
        <begin position="32"/>
        <end position="64"/>
    </location>
</feature>
<keyword evidence="1" id="KW-1015">Disulfide bond</keyword>
<comment type="caution">
    <text evidence="4">The sequence shown here is derived from an EMBL/GenBank/DDBJ whole genome shotgun (WGS) entry which is preliminary data.</text>
</comment>
<dbReference type="SUPFAM" id="SSF56436">
    <property type="entry name" value="C-type lectin-like"/>
    <property type="match status" value="1"/>
</dbReference>
<dbReference type="Pfam" id="PF00059">
    <property type="entry name" value="Lectin_C"/>
    <property type="match status" value="1"/>
</dbReference>
<name>A0AAV4BYD0_9GAST</name>
<dbReference type="InterPro" id="IPR018378">
    <property type="entry name" value="C-type_lectin_CS"/>
</dbReference>
<reference evidence="4 5" key="1">
    <citation type="journal article" date="2021" name="Elife">
        <title>Chloroplast acquisition without the gene transfer in kleptoplastic sea slugs, Plakobranchus ocellatus.</title>
        <authorList>
            <person name="Maeda T."/>
            <person name="Takahashi S."/>
            <person name="Yoshida T."/>
            <person name="Shimamura S."/>
            <person name="Takaki Y."/>
            <person name="Nagai Y."/>
            <person name="Toyoda A."/>
            <person name="Suzuki Y."/>
            <person name="Arimoto A."/>
            <person name="Ishii H."/>
            <person name="Satoh N."/>
            <person name="Nishiyama T."/>
            <person name="Hasebe M."/>
            <person name="Maruyama T."/>
            <person name="Minagawa J."/>
            <person name="Obokata J."/>
            <person name="Shigenobu S."/>
        </authorList>
    </citation>
    <scope>NUCLEOTIDE SEQUENCE [LARGE SCALE GENOMIC DNA]</scope>
</reference>
<dbReference type="Proteomes" id="UP000735302">
    <property type="component" value="Unassembled WGS sequence"/>
</dbReference>
<evidence type="ECO:0000313" key="4">
    <source>
        <dbReference type="EMBL" id="GFO23814.1"/>
    </source>
</evidence>
<evidence type="ECO:0000256" key="2">
    <source>
        <dbReference type="SAM" id="MobiDB-lite"/>
    </source>
</evidence>
<feature type="domain" description="C-type lectin" evidence="3">
    <location>
        <begin position="175"/>
        <end position="306"/>
    </location>
</feature>